<proteinExistence type="predicted"/>
<evidence type="ECO:0000313" key="3">
    <source>
        <dbReference type="Proteomes" id="UP001500460"/>
    </source>
</evidence>
<keyword evidence="3" id="KW-1185">Reference proteome</keyword>
<gene>
    <name evidence="2" type="ORF">GCM10010421_10600</name>
</gene>
<dbReference type="Pfam" id="PF13822">
    <property type="entry name" value="ACC_epsilon"/>
    <property type="match status" value="1"/>
</dbReference>
<organism evidence="2 3">
    <name type="scientific">Streptomyces glaucus</name>
    <dbReference type="NCBI Taxonomy" id="284029"/>
    <lineage>
        <taxon>Bacteria</taxon>
        <taxon>Bacillati</taxon>
        <taxon>Actinomycetota</taxon>
        <taxon>Actinomycetes</taxon>
        <taxon>Kitasatosporales</taxon>
        <taxon>Streptomycetaceae</taxon>
        <taxon>Streptomyces</taxon>
    </lineage>
</organism>
<accession>A0ABP5WGV9</accession>
<evidence type="ECO:0000313" key="2">
    <source>
        <dbReference type="EMBL" id="GAA2425678.1"/>
    </source>
</evidence>
<protein>
    <recommendedName>
        <fullName evidence="4">Acyl-CoA carboxylase epsilon subunit-like protein</fullName>
    </recommendedName>
</protein>
<evidence type="ECO:0008006" key="4">
    <source>
        <dbReference type="Google" id="ProtNLM"/>
    </source>
</evidence>
<sequence length="90" mass="9056">MTAEDNPAAGVTAMPTTQSWRITSGDPTAEEVAAVAVALAGVLAANAAQAAQPTDAGTGRHGARWTPFSARRRTATSWAAGPLPGWRGAA</sequence>
<feature type="region of interest" description="Disordered" evidence="1">
    <location>
        <begin position="47"/>
        <end position="90"/>
    </location>
</feature>
<dbReference type="RefSeq" id="WP_344600143.1">
    <property type="nucleotide sequence ID" value="NZ_BAAATK010000004.1"/>
</dbReference>
<reference evidence="3" key="1">
    <citation type="journal article" date="2019" name="Int. J. Syst. Evol. Microbiol.">
        <title>The Global Catalogue of Microorganisms (GCM) 10K type strain sequencing project: providing services to taxonomists for standard genome sequencing and annotation.</title>
        <authorList>
            <consortium name="The Broad Institute Genomics Platform"/>
            <consortium name="The Broad Institute Genome Sequencing Center for Infectious Disease"/>
            <person name="Wu L."/>
            <person name="Ma J."/>
        </authorList>
    </citation>
    <scope>NUCLEOTIDE SEQUENCE [LARGE SCALE GENOMIC DNA]</scope>
    <source>
        <strain evidence="3">JCM 6922</strain>
    </source>
</reference>
<dbReference type="Proteomes" id="UP001500460">
    <property type="component" value="Unassembled WGS sequence"/>
</dbReference>
<evidence type="ECO:0000256" key="1">
    <source>
        <dbReference type="SAM" id="MobiDB-lite"/>
    </source>
</evidence>
<name>A0ABP5WGV9_9ACTN</name>
<feature type="compositionally biased region" description="Low complexity" evidence="1">
    <location>
        <begin position="47"/>
        <end position="57"/>
    </location>
</feature>
<dbReference type="InterPro" id="IPR032716">
    <property type="entry name" value="ACC_epsilon"/>
</dbReference>
<comment type="caution">
    <text evidence="2">The sequence shown here is derived from an EMBL/GenBank/DDBJ whole genome shotgun (WGS) entry which is preliminary data.</text>
</comment>
<dbReference type="EMBL" id="BAAATK010000004">
    <property type="protein sequence ID" value="GAA2425678.1"/>
    <property type="molecule type" value="Genomic_DNA"/>
</dbReference>
<feature type="region of interest" description="Disordered" evidence="1">
    <location>
        <begin position="1"/>
        <end position="23"/>
    </location>
</feature>